<dbReference type="AlphaFoldDB" id="A0A5B7IME2"/>
<organism evidence="1 2">
    <name type="scientific">Portunus trituberculatus</name>
    <name type="common">Swimming crab</name>
    <name type="synonym">Neptunus trituberculatus</name>
    <dbReference type="NCBI Taxonomy" id="210409"/>
    <lineage>
        <taxon>Eukaryota</taxon>
        <taxon>Metazoa</taxon>
        <taxon>Ecdysozoa</taxon>
        <taxon>Arthropoda</taxon>
        <taxon>Crustacea</taxon>
        <taxon>Multicrustacea</taxon>
        <taxon>Malacostraca</taxon>
        <taxon>Eumalacostraca</taxon>
        <taxon>Eucarida</taxon>
        <taxon>Decapoda</taxon>
        <taxon>Pleocyemata</taxon>
        <taxon>Brachyura</taxon>
        <taxon>Eubrachyura</taxon>
        <taxon>Portunoidea</taxon>
        <taxon>Portunidae</taxon>
        <taxon>Portuninae</taxon>
        <taxon>Portunus</taxon>
    </lineage>
</organism>
<comment type="caution">
    <text evidence="1">The sequence shown here is derived from an EMBL/GenBank/DDBJ whole genome shotgun (WGS) entry which is preliminary data.</text>
</comment>
<evidence type="ECO:0000313" key="1">
    <source>
        <dbReference type="EMBL" id="MPC83149.1"/>
    </source>
</evidence>
<dbReference type="Proteomes" id="UP000324222">
    <property type="component" value="Unassembled WGS sequence"/>
</dbReference>
<protein>
    <submittedName>
        <fullName evidence="1">Uncharacterized protein</fullName>
    </submittedName>
</protein>
<name>A0A5B7IME2_PORTR</name>
<dbReference type="EMBL" id="VSRR010061693">
    <property type="protein sequence ID" value="MPC83149.1"/>
    <property type="molecule type" value="Genomic_DNA"/>
</dbReference>
<evidence type="ECO:0000313" key="2">
    <source>
        <dbReference type="Proteomes" id="UP000324222"/>
    </source>
</evidence>
<reference evidence="1 2" key="1">
    <citation type="submission" date="2019-05" db="EMBL/GenBank/DDBJ databases">
        <title>Another draft genome of Portunus trituberculatus and its Hox gene families provides insights of decapod evolution.</title>
        <authorList>
            <person name="Jeong J.-H."/>
            <person name="Song I."/>
            <person name="Kim S."/>
            <person name="Choi T."/>
            <person name="Kim D."/>
            <person name="Ryu S."/>
            <person name="Kim W."/>
        </authorList>
    </citation>
    <scope>NUCLEOTIDE SEQUENCE [LARGE SCALE GENOMIC DNA]</scope>
    <source>
        <tissue evidence="1">Muscle</tissue>
    </source>
</reference>
<accession>A0A5B7IME2</accession>
<sequence length="68" mass="7814">MKGLSDRGGRVGMIRHRQDEWMLSSDYLALPATTSRQRRDAIPVLSDLECINFRTLPHQVTFTLLKDV</sequence>
<gene>
    <name evidence="1" type="ORF">E2C01_077845</name>
</gene>
<keyword evidence="2" id="KW-1185">Reference proteome</keyword>
<proteinExistence type="predicted"/>